<dbReference type="AlphaFoldDB" id="A0A5P0ZVQ5"/>
<dbReference type="RefSeq" id="WP_153522130.1">
    <property type="nucleotide sequence ID" value="NZ_VDFO01000012.1"/>
</dbReference>
<keyword evidence="3" id="KW-1185">Reference proteome</keyword>
<evidence type="ECO:0000313" key="2">
    <source>
        <dbReference type="EMBL" id="MQS97109.1"/>
    </source>
</evidence>
<evidence type="ECO:0000259" key="1">
    <source>
        <dbReference type="Pfam" id="PF00535"/>
    </source>
</evidence>
<dbReference type="SUPFAM" id="SSF53448">
    <property type="entry name" value="Nucleotide-diphospho-sugar transferases"/>
    <property type="match status" value="1"/>
</dbReference>
<feature type="domain" description="Glycosyltransferase 2-like" evidence="1">
    <location>
        <begin position="7"/>
        <end position="121"/>
    </location>
</feature>
<keyword evidence="2" id="KW-0808">Transferase</keyword>
<dbReference type="EMBL" id="VDFO01000012">
    <property type="protein sequence ID" value="MQS97109.1"/>
    <property type="molecule type" value="Genomic_DNA"/>
</dbReference>
<organism evidence="2 3">
    <name type="scientific">Companilactobacillus halodurans</name>
    <dbReference type="NCBI Taxonomy" id="2584183"/>
    <lineage>
        <taxon>Bacteria</taxon>
        <taxon>Bacillati</taxon>
        <taxon>Bacillota</taxon>
        <taxon>Bacilli</taxon>
        <taxon>Lactobacillales</taxon>
        <taxon>Lactobacillaceae</taxon>
        <taxon>Companilactobacillus</taxon>
    </lineage>
</organism>
<dbReference type="GO" id="GO:0016740">
    <property type="term" value="F:transferase activity"/>
    <property type="evidence" value="ECO:0007669"/>
    <property type="project" value="UniProtKB-KW"/>
</dbReference>
<reference evidence="2 3" key="1">
    <citation type="journal article" date="2019" name="Syst. Appl. Microbiol.">
        <title>Polyphasic characterization of two novel Lactobacillus spp. isolated from blown salami packages: Description of Lactobacillus halodurans sp. nov. and Lactobacillus salsicarnum sp. nov.</title>
        <authorList>
            <person name="Schuster J.A."/>
            <person name="Klingl A."/>
            <person name="Vogel R.F."/>
            <person name="Ehrmann M.A."/>
        </authorList>
    </citation>
    <scope>NUCLEOTIDE SEQUENCE [LARGE SCALE GENOMIC DNA]</scope>
    <source>
        <strain evidence="2 3">TMW 1.1920</strain>
    </source>
</reference>
<gene>
    <name evidence="2" type="ORF">FHL05_04305</name>
</gene>
<name>A0A5P0ZVQ5_9LACO</name>
<sequence>MHRLKVSAVVVLYNPDNKVLENIKTYSNKFSHIYLVDNSSKNNKNFFLDLKCNFDYIPLYKNYGIAKALNTGFTMSIKDGFNYTVSMDQDSSLGTDIVKVYSEFLMENDMENVAALTPQYATHRNNVSNITGSEKVLLSMQSGTMFVIDKYKKLGSFNEQLFLDCVDWEYFLRISENGYQTIQCNGAILDHNPASTMTLKIGDIVLLNYGIASPVRYYYQVRNLTWLIRKYKKLPTVINLFIKYIKVIVLFDDKGKYLTLCHKAFKDGINNRLGKYSE</sequence>
<proteinExistence type="predicted"/>
<dbReference type="Proteomes" id="UP000371423">
    <property type="component" value="Unassembled WGS sequence"/>
</dbReference>
<protein>
    <submittedName>
        <fullName evidence="2">Glycosyltransferase</fullName>
    </submittedName>
</protein>
<dbReference type="Gene3D" id="3.90.550.10">
    <property type="entry name" value="Spore Coat Polysaccharide Biosynthesis Protein SpsA, Chain A"/>
    <property type="match status" value="1"/>
</dbReference>
<accession>A0A5P0ZVQ5</accession>
<evidence type="ECO:0000313" key="3">
    <source>
        <dbReference type="Proteomes" id="UP000371423"/>
    </source>
</evidence>
<dbReference type="InterPro" id="IPR001173">
    <property type="entry name" value="Glyco_trans_2-like"/>
</dbReference>
<dbReference type="OrthoDB" id="9771846at2"/>
<dbReference type="InterPro" id="IPR029044">
    <property type="entry name" value="Nucleotide-diphossugar_trans"/>
</dbReference>
<dbReference type="Pfam" id="PF00535">
    <property type="entry name" value="Glycos_transf_2"/>
    <property type="match status" value="1"/>
</dbReference>
<comment type="caution">
    <text evidence="2">The sequence shown here is derived from an EMBL/GenBank/DDBJ whole genome shotgun (WGS) entry which is preliminary data.</text>
</comment>